<evidence type="ECO:0000256" key="7">
    <source>
        <dbReference type="PROSITE-ProRule" id="PRU00740"/>
    </source>
</evidence>
<dbReference type="AlphaFoldDB" id="A0A0R3T0W9"/>
<dbReference type="PROSITE" id="PS51407">
    <property type="entry name" value="LAMP_3"/>
    <property type="match status" value="1"/>
</dbReference>
<proteinExistence type="inferred from homology"/>
<reference evidence="11 12" key="2">
    <citation type="submission" date="2018-11" db="EMBL/GenBank/DDBJ databases">
        <authorList>
            <consortium name="Pathogen Informatics"/>
        </authorList>
    </citation>
    <scope>NUCLEOTIDE SEQUENCE [LARGE SCALE GENOMIC DNA]</scope>
</reference>
<dbReference type="GO" id="GO:0005765">
    <property type="term" value="C:lysosomal membrane"/>
    <property type="evidence" value="ECO:0007669"/>
    <property type="project" value="TreeGrafter"/>
</dbReference>
<dbReference type="EMBL" id="UZAE01000135">
    <property type="protein sequence ID" value="VDN96350.1"/>
    <property type="molecule type" value="Genomic_DNA"/>
</dbReference>
<dbReference type="PANTHER" id="PTHR11506">
    <property type="entry name" value="LYSOSOME-ASSOCIATED MEMBRANE GLYCOPROTEIN"/>
    <property type="match status" value="1"/>
</dbReference>
<dbReference type="GO" id="GO:0072594">
    <property type="term" value="P:establishment of protein localization to organelle"/>
    <property type="evidence" value="ECO:0007669"/>
    <property type="project" value="TreeGrafter"/>
</dbReference>
<evidence type="ECO:0000256" key="5">
    <source>
        <dbReference type="ARBA" id="ARBA00023136"/>
    </source>
</evidence>
<dbReference type="Proteomes" id="UP000278807">
    <property type="component" value="Unassembled WGS sequence"/>
</dbReference>
<evidence type="ECO:0000256" key="2">
    <source>
        <dbReference type="ARBA" id="ARBA00022692"/>
    </source>
</evidence>
<feature type="chain" id="PRO_5043131631" evidence="10">
    <location>
        <begin position="22"/>
        <end position="395"/>
    </location>
</feature>
<keyword evidence="12" id="KW-1185">Reference proteome</keyword>
<feature type="transmembrane region" description="Helical" evidence="9">
    <location>
        <begin position="361"/>
        <end position="384"/>
    </location>
</feature>
<evidence type="ECO:0000256" key="10">
    <source>
        <dbReference type="SAM" id="SignalP"/>
    </source>
</evidence>
<evidence type="ECO:0000256" key="4">
    <source>
        <dbReference type="ARBA" id="ARBA00022989"/>
    </source>
</evidence>
<evidence type="ECO:0000313" key="13">
    <source>
        <dbReference type="WBParaSite" id="HNAJ_0000049001-mRNA-1"/>
    </source>
</evidence>
<accession>A0A0R3T0W9</accession>
<sequence length="395" mass="41653">MSLRLSVLVLIAFAFAIVISSDETRKKTPEVPIIKTAATVVAASTTTASSTLLTPTTTAKSPTDAASNATANTPTTATHPSTETTHNTVTPIATATNPATETTHNTVTPTATATNPATETTHNTVTPTDTPTTPNTSASTTASTPSTISTPASTVTAPTTPETTSSHCTSTPDLTTTSPPDGIPEFVLVENGTVCIILKANLQLYVTYFSDKSSLTKILIVNQDVNVSGSCRSEEERITFKWLAGQLPDEFSLTMKLVQLPKSPSKLGGSVVRGVHFEYFLSSDVFPSTNTTGHKNASVEGSFFETPAAMGFTCSAQQNITMGNVVLGVSHLHLEAFRNSSSRHFNEKAMDCTDIPASNQVVPIIVGLTAAILILLALSAFFIVNRRRAQGYQVL</sequence>
<name>A0A0R3T0W9_RODNA</name>
<evidence type="ECO:0000256" key="6">
    <source>
        <dbReference type="ARBA" id="ARBA00023180"/>
    </source>
</evidence>
<keyword evidence="5 7" id="KW-0472">Membrane</keyword>
<dbReference type="InterPro" id="IPR002000">
    <property type="entry name" value="Lysosome-assoc_membr_glycop"/>
</dbReference>
<comment type="caution">
    <text evidence="7">Lacks conserved residue(s) required for the propagation of feature annotation.</text>
</comment>
<dbReference type="GO" id="GO:0005886">
    <property type="term" value="C:plasma membrane"/>
    <property type="evidence" value="ECO:0007669"/>
    <property type="project" value="TreeGrafter"/>
</dbReference>
<protein>
    <submittedName>
        <fullName evidence="13">Lysosome-associated membrane glycoprotein 3</fullName>
    </submittedName>
</protein>
<dbReference type="Gene3D" id="2.40.160.110">
    <property type="match status" value="1"/>
</dbReference>
<feature type="signal peptide" evidence="10">
    <location>
        <begin position="1"/>
        <end position="21"/>
    </location>
</feature>
<keyword evidence="6" id="KW-0325">Glycoprotein</keyword>
<keyword evidence="3 10" id="KW-0732">Signal</keyword>
<dbReference type="PANTHER" id="PTHR11506:SF35">
    <property type="entry name" value="LYSOSOME-ASSOCIATED MEMBRANE GLYCOPROTEIN 5"/>
    <property type="match status" value="1"/>
</dbReference>
<comment type="similarity">
    <text evidence="7">Belongs to the LAMP family.</text>
</comment>
<gene>
    <name evidence="11" type="ORF">HNAJ_LOCUS491</name>
</gene>
<evidence type="ECO:0000256" key="8">
    <source>
        <dbReference type="SAM" id="MobiDB-lite"/>
    </source>
</evidence>
<evidence type="ECO:0000256" key="3">
    <source>
        <dbReference type="ARBA" id="ARBA00022729"/>
    </source>
</evidence>
<dbReference type="STRING" id="102285.A0A0R3T0W9"/>
<dbReference type="WBParaSite" id="HNAJ_0000049001-mRNA-1">
    <property type="protein sequence ID" value="HNAJ_0000049001-mRNA-1"/>
    <property type="gene ID" value="HNAJ_0000049001"/>
</dbReference>
<evidence type="ECO:0000256" key="1">
    <source>
        <dbReference type="ARBA" id="ARBA00004251"/>
    </source>
</evidence>
<keyword evidence="4 9" id="KW-1133">Transmembrane helix</keyword>
<dbReference type="GO" id="GO:0031902">
    <property type="term" value="C:late endosome membrane"/>
    <property type="evidence" value="ECO:0007669"/>
    <property type="project" value="TreeGrafter"/>
</dbReference>
<comment type="subcellular location">
    <subcellularLocation>
        <location evidence="1">Cell membrane</location>
        <topology evidence="1">Single-pass type I membrane protein</topology>
    </subcellularLocation>
    <subcellularLocation>
        <location evidence="7">Membrane</location>
        <topology evidence="7">Single-pass type I membrane protein</topology>
    </subcellularLocation>
</comment>
<evidence type="ECO:0000256" key="9">
    <source>
        <dbReference type="SAM" id="Phobius"/>
    </source>
</evidence>
<organism evidence="13">
    <name type="scientific">Rodentolepis nana</name>
    <name type="common">Dwarf tapeworm</name>
    <name type="synonym">Hymenolepis nana</name>
    <dbReference type="NCBI Taxonomy" id="102285"/>
    <lineage>
        <taxon>Eukaryota</taxon>
        <taxon>Metazoa</taxon>
        <taxon>Spiralia</taxon>
        <taxon>Lophotrochozoa</taxon>
        <taxon>Platyhelminthes</taxon>
        <taxon>Cestoda</taxon>
        <taxon>Eucestoda</taxon>
        <taxon>Cyclophyllidea</taxon>
        <taxon>Hymenolepididae</taxon>
        <taxon>Rodentolepis</taxon>
    </lineage>
</organism>
<reference evidence="13" key="1">
    <citation type="submission" date="2016-04" db="UniProtKB">
        <authorList>
            <consortium name="WormBaseParasite"/>
        </authorList>
    </citation>
    <scope>IDENTIFICATION</scope>
</reference>
<evidence type="ECO:0000313" key="12">
    <source>
        <dbReference type="Proteomes" id="UP000278807"/>
    </source>
</evidence>
<keyword evidence="2 7" id="KW-0812">Transmembrane</keyword>
<dbReference type="OrthoDB" id="6232933at2759"/>
<dbReference type="PRINTS" id="PR00336">
    <property type="entry name" value="LYSASSOCTDMP"/>
</dbReference>
<evidence type="ECO:0000313" key="11">
    <source>
        <dbReference type="EMBL" id="VDN96350.1"/>
    </source>
</evidence>
<feature type="region of interest" description="Disordered" evidence="8">
    <location>
        <begin position="53"/>
        <end position="178"/>
    </location>
</feature>